<dbReference type="Proteomes" id="UP000246077">
    <property type="component" value="Unassembled WGS sequence"/>
</dbReference>
<dbReference type="InterPro" id="IPR001509">
    <property type="entry name" value="Epimerase_deHydtase"/>
</dbReference>
<name>A0A317E4Y4_9PROT</name>
<gene>
    <name evidence="3" type="ORF">DKG75_09145</name>
</gene>
<proteinExistence type="predicted"/>
<dbReference type="PANTHER" id="PTHR48079">
    <property type="entry name" value="PROTEIN YEEZ"/>
    <property type="match status" value="1"/>
</dbReference>
<dbReference type="Gene3D" id="3.40.50.720">
    <property type="entry name" value="NAD(P)-binding Rossmann-like Domain"/>
    <property type="match status" value="1"/>
</dbReference>
<protein>
    <submittedName>
        <fullName evidence="3">NAD(P)-dependent oxidoreductase</fullName>
    </submittedName>
</protein>
<dbReference type="RefSeq" id="WP_109920772.1">
    <property type="nucleotide sequence ID" value="NZ_QGLF01000002.1"/>
</dbReference>
<feature type="domain" description="NAD-dependent epimerase/dehydratase" evidence="2">
    <location>
        <begin position="101"/>
        <end position="208"/>
    </location>
</feature>
<dbReference type="OrthoDB" id="9808276at2"/>
<dbReference type="PANTHER" id="PTHR48079:SF6">
    <property type="entry name" value="NAD(P)-BINDING DOMAIN-CONTAINING PROTEIN-RELATED"/>
    <property type="match status" value="1"/>
</dbReference>
<feature type="chain" id="PRO_5016252262" evidence="1">
    <location>
        <begin position="18"/>
        <end position="294"/>
    </location>
</feature>
<dbReference type="Pfam" id="PF01370">
    <property type="entry name" value="Epimerase"/>
    <property type="match status" value="1"/>
</dbReference>
<evidence type="ECO:0000259" key="2">
    <source>
        <dbReference type="Pfam" id="PF01370"/>
    </source>
</evidence>
<reference evidence="4" key="1">
    <citation type="submission" date="2018-05" db="EMBL/GenBank/DDBJ databases">
        <title>Zavarzinia sp. HR-AS.</title>
        <authorList>
            <person name="Lee Y."/>
            <person name="Jeon C.O."/>
        </authorList>
    </citation>
    <scope>NUCLEOTIDE SEQUENCE [LARGE SCALE GENOMIC DNA]</scope>
    <source>
        <strain evidence="4">DSM 1231</strain>
    </source>
</reference>
<dbReference type="GO" id="GO:0004029">
    <property type="term" value="F:aldehyde dehydrogenase (NAD+) activity"/>
    <property type="evidence" value="ECO:0007669"/>
    <property type="project" value="TreeGrafter"/>
</dbReference>
<dbReference type="InterPro" id="IPR036291">
    <property type="entry name" value="NAD(P)-bd_dom_sf"/>
</dbReference>
<dbReference type="GO" id="GO:0005737">
    <property type="term" value="C:cytoplasm"/>
    <property type="evidence" value="ECO:0007669"/>
    <property type="project" value="TreeGrafter"/>
</dbReference>
<dbReference type="EMBL" id="QGLF01000002">
    <property type="protein sequence ID" value="PWR22127.1"/>
    <property type="molecule type" value="Genomic_DNA"/>
</dbReference>
<sequence>MTRLFCFGLGYTALALADLLQAEGIAVAGTVRSPEKAAQLRARGIEAHVLDRGRPLDAWAAALAGTTHLLSSVPPDEAGDPVIDRHGPDLRRLSGILWAGYISTTGVYGDRAGGWVDEDSPLAPAGPRGTRRVAAEAAWAATGLPLHLFRLPGIYGPGRSALDQLRAGRAQAVVKPGQVFSRIHVADLARALRASMARPNPGRAYNICDDEASPSVDVLDHAADLLGLPRLARVDFETAEMSPMARSFWSESKRVSNRRLKAELGLDLLYPTYRHGLAAILAGEGGDGRRPAVP</sequence>
<feature type="signal peptide" evidence="1">
    <location>
        <begin position="1"/>
        <end position="17"/>
    </location>
</feature>
<organism evidence="3 4">
    <name type="scientific">Zavarzinia compransoris</name>
    <dbReference type="NCBI Taxonomy" id="1264899"/>
    <lineage>
        <taxon>Bacteria</taxon>
        <taxon>Pseudomonadati</taxon>
        <taxon>Pseudomonadota</taxon>
        <taxon>Alphaproteobacteria</taxon>
        <taxon>Rhodospirillales</taxon>
        <taxon>Zavarziniaceae</taxon>
        <taxon>Zavarzinia</taxon>
    </lineage>
</organism>
<evidence type="ECO:0000256" key="1">
    <source>
        <dbReference type="SAM" id="SignalP"/>
    </source>
</evidence>
<dbReference type="SUPFAM" id="SSF51735">
    <property type="entry name" value="NAD(P)-binding Rossmann-fold domains"/>
    <property type="match status" value="1"/>
</dbReference>
<comment type="caution">
    <text evidence="3">The sequence shown here is derived from an EMBL/GenBank/DDBJ whole genome shotgun (WGS) entry which is preliminary data.</text>
</comment>
<evidence type="ECO:0000313" key="3">
    <source>
        <dbReference type="EMBL" id="PWR22127.1"/>
    </source>
</evidence>
<accession>A0A317E4Y4</accession>
<evidence type="ECO:0000313" key="4">
    <source>
        <dbReference type="Proteomes" id="UP000246077"/>
    </source>
</evidence>
<keyword evidence="1" id="KW-0732">Signal</keyword>
<dbReference type="InterPro" id="IPR051783">
    <property type="entry name" value="NAD(P)-dependent_oxidoreduct"/>
</dbReference>
<keyword evidence="4" id="KW-1185">Reference proteome</keyword>
<dbReference type="AlphaFoldDB" id="A0A317E4Y4"/>